<comment type="caution">
    <text evidence="3">The sequence shown here is derived from an EMBL/GenBank/DDBJ whole genome shotgun (WGS) entry which is preliminary data.</text>
</comment>
<dbReference type="PROSITE" id="PS51708">
    <property type="entry name" value="CHAD"/>
    <property type="match status" value="1"/>
</dbReference>
<sequence length="507" mass="57021">MPAKPNPPQEVELKLEVAPSELEKVLAHPLLSEQSDGSTTQTLKATYFDTPDHALQQAGISLRVRRNGDQRIQTIKAARSPDGIALARDEWEHEVDSDNPDYTLAEQTGLKPLLEHSGSIQPVFRVTTERTIHTVPFENSIIELAADDSKVEGKEQTVSFGEVELELKDGIPADLFQLALALSTATPLRLSFKTKAERGFETVTGEQPTRVKAPPVVLKRKMTGAEAFQRIGASCLQHLMANETIVRRAPEADAVHQMRVALRRLRAAITLFKAVVEDEQRDPIRAELKWMANVLGEARDLDVYITKVLEPAQNEHSRDEGYQNLLAEYRKRRDEAYQMVQKTIASPRFNTGVLGTAAWIEAGNWLRDESKPARKRRDQPVAALAEEELGRRWKKIIKQGRNLVELDPEERHQVRIEIKKLRYAIEFFESLFKGGGAKKRKRAALSTLEALQETLGELNDIAVGSHMEPSSTAEAIHQEQMSRVDGLLANAKGQYRELAGLEPFWRF</sequence>
<dbReference type="RefSeq" id="WP_152711468.1">
    <property type="nucleotide sequence ID" value="NZ_VOSJ01000025.1"/>
</dbReference>
<dbReference type="GO" id="GO:0046872">
    <property type="term" value="F:metal ion binding"/>
    <property type="evidence" value="ECO:0007669"/>
    <property type="project" value="TreeGrafter"/>
</dbReference>
<organism evidence="3 4">
    <name type="scientific">Microvirga tunisiensis</name>
    <dbReference type="NCBI Taxonomy" id="2108360"/>
    <lineage>
        <taxon>Bacteria</taxon>
        <taxon>Pseudomonadati</taxon>
        <taxon>Pseudomonadota</taxon>
        <taxon>Alphaproteobacteria</taxon>
        <taxon>Hyphomicrobiales</taxon>
        <taxon>Methylobacteriaceae</taxon>
        <taxon>Microvirga</taxon>
    </lineage>
</organism>
<dbReference type="PROSITE" id="PS51707">
    <property type="entry name" value="CYTH"/>
    <property type="match status" value="1"/>
</dbReference>
<dbReference type="InterPro" id="IPR033469">
    <property type="entry name" value="CYTH-like_dom_sf"/>
</dbReference>
<dbReference type="CDD" id="cd07756">
    <property type="entry name" value="CYTH-like_Pase_CHAD"/>
    <property type="match status" value="1"/>
</dbReference>
<dbReference type="Proteomes" id="UP000403266">
    <property type="component" value="Unassembled WGS sequence"/>
</dbReference>
<dbReference type="Pfam" id="PF05235">
    <property type="entry name" value="CHAD"/>
    <property type="match status" value="1"/>
</dbReference>
<dbReference type="OrthoDB" id="9777271at2"/>
<dbReference type="SMART" id="SM00880">
    <property type="entry name" value="CHAD"/>
    <property type="match status" value="1"/>
</dbReference>
<evidence type="ECO:0000313" key="3">
    <source>
        <dbReference type="EMBL" id="MPR25705.1"/>
    </source>
</evidence>
<dbReference type="InterPro" id="IPR039013">
    <property type="entry name" value="YgiF"/>
</dbReference>
<dbReference type="InterPro" id="IPR007899">
    <property type="entry name" value="CHAD_dom"/>
</dbReference>
<dbReference type="EMBL" id="VOSK01000029">
    <property type="protein sequence ID" value="MPR25705.1"/>
    <property type="molecule type" value="Genomic_DNA"/>
</dbReference>
<dbReference type="AlphaFoldDB" id="A0A5N7MFK6"/>
<dbReference type="PANTHER" id="PTHR39569:SF1">
    <property type="entry name" value="INORGANIC TRIPHOSPHATASE"/>
    <property type="match status" value="1"/>
</dbReference>
<dbReference type="Gene3D" id="1.40.20.10">
    <property type="entry name" value="CHAD domain"/>
    <property type="match status" value="1"/>
</dbReference>
<evidence type="ECO:0000259" key="2">
    <source>
        <dbReference type="PROSITE" id="PS51708"/>
    </source>
</evidence>
<dbReference type="SMART" id="SM01118">
    <property type="entry name" value="CYTH"/>
    <property type="match status" value="1"/>
</dbReference>
<dbReference type="PANTHER" id="PTHR39569">
    <property type="entry name" value="INORGANIC TRIPHOSPHATASE"/>
    <property type="match status" value="1"/>
</dbReference>
<protein>
    <submittedName>
        <fullName evidence="3">CHAD domain-containing protein</fullName>
    </submittedName>
</protein>
<dbReference type="Pfam" id="PF01928">
    <property type="entry name" value="CYTH"/>
    <property type="match status" value="1"/>
</dbReference>
<dbReference type="InterPro" id="IPR038186">
    <property type="entry name" value="CHAD_dom_sf"/>
</dbReference>
<evidence type="ECO:0000259" key="1">
    <source>
        <dbReference type="PROSITE" id="PS51707"/>
    </source>
</evidence>
<dbReference type="InterPro" id="IPR023577">
    <property type="entry name" value="CYTH_domain"/>
</dbReference>
<gene>
    <name evidence="3" type="ORF">FS320_10800</name>
</gene>
<evidence type="ECO:0000313" key="4">
    <source>
        <dbReference type="Proteomes" id="UP000403266"/>
    </source>
</evidence>
<keyword evidence="4" id="KW-1185">Reference proteome</keyword>
<dbReference type="Gene3D" id="2.40.320.10">
    <property type="entry name" value="Hypothetical Protein Pfu-838710-001"/>
    <property type="match status" value="1"/>
</dbReference>
<reference evidence="3 4" key="1">
    <citation type="journal article" date="2019" name="Syst. Appl. Microbiol.">
        <title>Microvirga tunisiensis sp. nov., a root nodule symbiotic bacterium isolated from Lupinus micranthus and L. luteus grown in Northern Tunisia.</title>
        <authorList>
            <person name="Msaddak A."/>
            <person name="Rejili M."/>
            <person name="Duran D."/>
            <person name="Mars M."/>
            <person name="Palacios J.M."/>
            <person name="Ruiz-Argueso T."/>
            <person name="Rey L."/>
            <person name="Imperial J."/>
        </authorList>
    </citation>
    <scope>NUCLEOTIDE SEQUENCE [LARGE SCALE GENOMIC DNA]</scope>
    <source>
        <strain evidence="3 4">Lmie10</strain>
    </source>
</reference>
<accession>A0A5N7MFK6</accession>
<name>A0A5N7MFK6_9HYPH</name>
<feature type="domain" description="CHAD" evidence="2">
    <location>
        <begin position="221"/>
        <end position="507"/>
    </location>
</feature>
<dbReference type="GO" id="GO:0050355">
    <property type="term" value="F:inorganic triphosphate phosphatase activity"/>
    <property type="evidence" value="ECO:0007669"/>
    <property type="project" value="InterPro"/>
</dbReference>
<proteinExistence type="predicted"/>
<feature type="domain" description="CYTH" evidence="1">
    <location>
        <begin position="8"/>
        <end position="206"/>
    </location>
</feature>
<dbReference type="SUPFAM" id="SSF55154">
    <property type="entry name" value="CYTH-like phosphatases"/>
    <property type="match status" value="1"/>
</dbReference>